<protein>
    <submittedName>
        <fullName evidence="1">Sugar-binding protein</fullName>
    </submittedName>
</protein>
<dbReference type="Pfam" id="PF13416">
    <property type="entry name" value="SBP_bac_8"/>
    <property type="match status" value="1"/>
</dbReference>
<gene>
    <name evidence="1" type="ORF">D641_0114820</name>
</gene>
<evidence type="ECO:0000313" key="2">
    <source>
        <dbReference type="Proteomes" id="UP000019754"/>
    </source>
</evidence>
<accession>A0A022KV12</accession>
<dbReference type="PANTHER" id="PTHR43649">
    <property type="entry name" value="ARABINOSE-BINDING PROTEIN-RELATED"/>
    <property type="match status" value="1"/>
</dbReference>
<name>A0A022KV12_9MICO</name>
<dbReference type="InterPro" id="IPR006059">
    <property type="entry name" value="SBP"/>
</dbReference>
<dbReference type="PROSITE" id="PS51257">
    <property type="entry name" value="PROKAR_LIPOPROTEIN"/>
    <property type="match status" value="1"/>
</dbReference>
<dbReference type="AlphaFoldDB" id="A0A022KV12"/>
<dbReference type="STRING" id="1249481.D641_0114820"/>
<dbReference type="HOGENOM" id="CLU_031285_2_3_11"/>
<dbReference type="Proteomes" id="UP000019754">
    <property type="component" value="Unassembled WGS sequence"/>
</dbReference>
<dbReference type="InterPro" id="IPR006311">
    <property type="entry name" value="TAT_signal"/>
</dbReference>
<comment type="caution">
    <text evidence="1">The sequence shown here is derived from an EMBL/GenBank/DDBJ whole genome shotgun (WGS) entry which is preliminary data.</text>
</comment>
<reference evidence="1 2" key="1">
    <citation type="journal article" date="2013" name="Genome Announc.">
        <title>Draft genome sequence of an Actinobacterium, Brachybacterium muris strain UCD-AY4.</title>
        <authorList>
            <person name="Lo J.R."/>
            <person name="Lang J.M."/>
            <person name="Darling A.E."/>
            <person name="Eisen J.A."/>
            <person name="Coil D.A."/>
        </authorList>
    </citation>
    <scope>NUCLEOTIDE SEQUENCE [LARGE SCALE GENOMIC DNA]</scope>
    <source>
        <strain evidence="1 2">UCD-AY4</strain>
    </source>
</reference>
<dbReference type="PANTHER" id="PTHR43649:SF32">
    <property type="entry name" value="SUGAR BINDING SECRETED PROTEIN"/>
    <property type="match status" value="1"/>
</dbReference>
<dbReference type="RefSeq" id="WP_017824283.1">
    <property type="nucleotide sequence ID" value="NZ_AORC01000029.1"/>
</dbReference>
<keyword evidence="2" id="KW-1185">Reference proteome</keyword>
<evidence type="ECO:0000313" key="1">
    <source>
        <dbReference type="EMBL" id="EYT47646.1"/>
    </source>
</evidence>
<dbReference type="SUPFAM" id="SSF53850">
    <property type="entry name" value="Periplasmic binding protein-like II"/>
    <property type="match status" value="1"/>
</dbReference>
<dbReference type="EMBL" id="AORC01000029">
    <property type="protein sequence ID" value="EYT47646.1"/>
    <property type="molecule type" value="Genomic_DNA"/>
</dbReference>
<dbReference type="OrthoDB" id="3226017at2"/>
<dbReference type="InterPro" id="IPR050490">
    <property type="entry name" value="Bact_solute-bd_prot1"/>
</dbReference>
<sequence length="433" mass="45922">MTHPRLSRRSALGLGAAAGSLALFTGCSTSTSGSGSGGGKDGGISLWIWPEGFADDVVADITERFPDAGFTQTVQGGDFKQKLQTTLQAGKGLPNITGIKGEDIAHFSSVAEYFVDLNTLGAEDHKGEYADWKWEQATTKDGKQLGIPIDIGPTALFYRHDIFEKNGLPSTPEDLAAAIREWEQLFDLGKQLNAADKDTYLIRNLAGVFDLAWRQSGKAFIDEDGAFIGADSHIRQAWDLAISAHDAGINAALESNTPDLAAAVAAGKLPADFGASWHLADLIVDAPDTSGKWHVCEHPGDAANLGGSFLGIPADAEDQEQAFEIILALLDAKNLAREYVHSGNFPANLEAMESPEVQGEVEFLGGQVAGKVFAHAAEYVRPLYEDPADGTVNAPFYAELALVEASGKDPAKAWDAAVAEAERLAEQNGITVA</sequence>
<dbReference type="PROSITE" id="PS51318">
    <property type="entry name" value="TAT"/>
    <property type="match status" value="1"/>
</dbReference>
<dbReference type="Gene3D" id="3.40.190.10">
    <property type="entry name" value="Periplasmic binding protein-like II"/>
    <property type="match status" value="1"/>
</dbReference>
<proteinExistence type="predicted"/>
<organism evidence="1 2">
    <name type="scientific">Brachybacterium muris UCD-AY4</name>
    <dbReference type="NCBI Taxonomy" id="1249481"/>
    <lineage>
        <taxon>Bacteria</taxon>
        <taxon>Bacillati</taxon>
        <taxon>Actinomycetota</taxon>
        <taxon>Actinomycetes</taxon>
        <taxon>Micrococcales</taxon>
        <taxon>Dermabacteraceae</taxon>
        <taxon>Brachybacterium</taxon>
    </lineage>
</organism>